<dbReference type="CDD" id="cd00564">
    <property type="entry name" value="TMP_TenI"/>
    <property type="match status" value="1"/>
</dbReference>
<accession>A0A7Y8VSK1</accession>
<proteinExistence type="predicted"/>
<dbReference type="SUPFAM" id="SSF51391">
    <property type="entry name" value="Thiamin phosphate synthase"/>
    <property type="match status" value="1"/>
</dbReference>
<gene>
    <name evidence="4" type="ORF">HW270_07015</name>
</gene>
<dbReference type="Pfam" id="PF02581">
    <property type="entry name" value="TMP-TENI"/>
    <property type="match status" value="2"/>
</dbReference>
<reference evidence="4 5" key="1">
    <citation type="submission" date="2020-06" db="EMBL/GenBank/DDBJ databases">
        <title>Mogibacterium timidum strain W9173 genomic sequence.</title>
        <authorList>
            <person name="Wade W.G."/>
            <person name="Johnston C.D."/>
            <person name="Chen T."/>
            <person name="Dewhirst F.E."/>
        </authorList>
    </citation>
    <scope>NUCLEOTIDE SEQUENCE [LARGE SCALE GENOMIC DNA]</scope>
    <source>
        <strain evidence="4 5">W9173</strain>
    </source>
</reference>
<dbReference type="Gene3D" id="3.20.20.70">
    <property type="entry name" value="Aldolase class I"/>
    <property type="match status" value="1"/>
</dbReference>
<dbReference type="GO" id="GO:0005737">
    <property type="term" value="C:cytoplasm"/>
    <property type="evidence" value="ECO:0007669"/>
    <property type="project" value="TreeGrafter"/>
</dbReference>
<keyword evidence="2" id="KW-0784">Thiamine biosynthesis</keyword>
<keyword evidence="5" id="KW-1185">Reference proteome</keyword>
<name>A0A7Y8VSK1_9FIRM</name>
<dbReference type="InterPro" id="IPR022998">
    <property type="entry name" value="ThiamineP_synth_TenI"/>
</dbReference>
<evidence type="ECO:0000256" key="2">
    <source>
        <dbReference type="ARBA" id="ARBA00022977"/>
    </source>
</evidence>
<dbReference type="AlphaFoldDB" id="A0A7Y8VSK1"/>
<dbReference type="GO" id="GO:0004789">
    <property type="term" value="F:thiamine-phosphate diphosphorylase activity"/>
    <property type="evidence" value="ECO:0007669"/>
    <property type="project" value="TreeGrafter"/>
</dbReference>
<evidence type="ECO:0000259" key="3">
    <source>
        <dbReference type="Pfam" id="PF02581"/>
    </source>
</evidence>
<dbReference type="PANTHER" id="PTHR20857">
    <property type="entry name" value="THIAMINE-PHOSPHATE PYROPHOSPHORYLASE"/>
    <property type="match status" value="1"/>
</dbReference>
<sequence>MCTCKKIFVTNRRLSDLSLDEQVERVFEKSRPNTLILREKDLPESEYRDLSLQIKEICDSFDVEFIVNKFWQVAFDMSVPVQLSFQDYMNLKRPEYGHKTESLRDEELCVCSNIKFPYTWVSIHSVEEALAASSAGADCLIAGHIFTTACKPGIAPRGIQFLTDVISEVEVPVYAIGGIKSGNLQLVIAAGADGACQMSYYMKM</sequence>
<comment type="pathway">
    <text evidence="1">Cofactor biosynthesis; thiamine diphosphate biosynthesis.</text>
</comment>
<comment type="caution">
    <text evidence="4">The sequence shown here is derived from an EMBL/GenBank/DDBJ whole genome shotgun (WGS) entry which is preliminary data.</text>
</comment>
<dbReference type="PANTHER" id="PTHR20857:SF15">
    <property type="entry name" value="THIAMINE-PHOSPHATE SYNTHASE"/>
    <property type="match status" value="1"/>
</dbReference>
<protein>
    <submittedName>
        <fullName evidence="4">Thiamine phosphate synthase</fullName>
    </submittedName>
</protein>
<evidence type="ECO:0000313" key="4">
    <source>
        <dbReference type="EMBL" id="NWO23814.1"/>
    </source>
</evidence>
<dbReference type="InterPro" id="IPR013785">
    <property type="entry name" value="Aldolase_TIM"/>
</dbReference>
<dbReference type="Proteomes" id="UP000526307">
    <property type="component" value="Unassembled WGS sequence"/>
</dbReference>
<evidence type="ECO:0000313" key="5">
    <source>
        <dbReference type="Proteomes" id="UP000526307"/>
    </source>
</evidence>
<organism evidence="4 5">
    <name type="scientific">Mogibacterium timidum</name>
    <dbReference type="NCBI Taxonomy" id="35519"/>
    <lineage>
        <taxon>Bacteria</taxon>
        <taxon>Bacillati</taxon>
        <taxon>Bacillota</taxon>
        <taxon>Clostridia</taxon>
        <taxon>Peptostreptococcales</taxon>
        <taxon>Anaerovoracaceae</taxon>
        <taxon>Mogibacterium</taxon>
    </lineage>
</organism>
<dbReference type="GO" id="GO:0009228">
    <property type="term" value="P:thiamine biosynthetic process"/>
    <property type="evidence" value="ECO:0007669"/>
    <property type="project" value="UniProtKB-KW"/>
</dbReference>
<dbReference type="RefSeq" id="WP_039883887.1">
    <property type="nucleotide sequence ID" value="NZ_CAJPUB010000002.1"/>
</dbReference>
<feature type="domain" description="Thiamine phosphate synthase/TenI" evidence="3">
    <location>
        <begin position="8"/>
        <end position="79"/>
    </location>
</feature>
<dbReference type="EMBL" id="JABXYR010000002">
    <property type="protein sequence ID" value="NWO23814.1"/>
    <property type="molecule type" value="Genomic_DNA"/>
</dbReference>
<dbReference type="InterPro" id="IPR036206">
    <property type="entry name" value="ThiamineP_synth_sf"/>
</dbReference>
<feature type="domain" description="Thiamine phosphate synthase/TenI" evidence="3">
    <location>
        <begin position="121"/>
        <end position="199"/>
    </location>
</feature>
<evidence type="ECO:0000256" key="1">
    <source>
        <dbReference type="ARBA" id="ARBA00004948"/>
    </source>
</evidence>